<comment type="caution">
    <text evidence="1">The sequence shown here is derived from an EMBL/GenBank/DDBJ whole genome shotgun (WGS) entry which is preliminary data.</text>
</comment>
<dbReference type="EMBL" id="JBFRYA010000007">
    <property type="protein sequence ID" value="MEX1669151.1"/>
    <property type="molecule type" value="Genomic_DNA"/>
</dbReference>
<reference evidence="1 2" key="1">
    <citation type="journal article" date="2011" name="Int. J. Syst. Evol. Microbiol.">
        <title>Zhongshania antarctica gen. nov., sp. nov. and Zhongshania guokunii sp. nov., gammaproteobacteria respectively isolated from coastal attached (fast) ice and surface seawater of the Antarctic.</title>
        <authorList>
            <person name="Li H.J."/>
            <person name="Zhang X.Y."/>
            <person name="Chen C.X."/>
            <person name="Zhang Y.J."/>
            <person name="Gao Z.M."/>
            <person name="Yu Y."/>
            <person name="Chen X.L."/>
            <person name="Chen B."/>
            <person name="Zhang Y.Z."/>
        </authorList>
    </citation>
    <scope>NUCLEOTIDE SEQUENCE [LARGE SCALE GENOMIC DNA]</scope>
    <source>
        <strain evidence="1 2">ZS6-22T</strain>
    </source>
</reference>
<evidence type="ECO:0000313" key="1">
    <source>
        <dbReference type="EMBL" id="MEX1669151.1"/>
    </source>
</evidence>
<name>A0ABV3U5H4_9GAMM</name>
<protein>
    <recommendedName>
        <fullName evidence="3">NlpC/P60 family protein</fullName>
    </recommendedName>
</protein>
<proteinExistence type="predicted"/>
<dbReference type="RefSeq" id="WP_368381423.1">
    <property type="nucleotide sequence ID" value="NZ_JBFRYA010000007.1"/>
</dbReference>
<keyword evidence="2" id="KW-1185">Reference proteome</keyword>
<organism evidence="1 2">
    <name type="scientific">Zhongshania guokunii</name>
    <dbReference type="NCBI Taxonomy" id="641783"/>
    <lineage>
        <taxon>Bacteria</taxon>
        <taxon>Pseudomonadati</taxon>
        <taxon>Pseudomonadota</taxon>
        <taxon>Gammaproteobacteria</taxon>
        <taxon>Cellvibrionales</taxon>
        <taxon>Spongiibacteraceae</taxon>
        <taxon>Zhongshania</taxon>
    </lineage>
</organism>
<gene>
    <name evidence="1" type="ORF">AB4876_09520</name>
</gene>
<evidence type="ECO:0008006" key="3">
    <source>
        <dbReference type="Google" id="ProtNLM"/>
    </source>
</evidence>
<dbReference type="Proteomes" id="UP001557485">
    <property type="component" value="Unassembled WGS sequence"/>
</dbReference>
<accession>A0ABV3U5H4</accession>
<evidence type="ECO:0000313" key="2">
    <source>
        <dbReference type="Proteomes" id="UP001557485"/>
    </source>
</evidence>
<sequence length="130" mass="14525">MSDPLRRFRLWQYRDPGRNCSDFVAEFLAALTPLTADDYPVGVVTADNTLAKAKAHNRVVTLFAPTKPRDFALACQYVGKVFVHVGVVYGGMVWHTSGNTGTVVESIEHFKRRGQQCAGGTQFWIHKKLI</sequence>